<reference evidence="7 11" key="3">
    <citation type="submission" date="2019-03" db="EMBL/GenBank/DDBJ databases">
        <title>Deep subsurface shale carbon reservoir microbial communities from Ohio and West Virginia, USA.</title>
        <authorList>
            <person name="Wrighton K."/>
        </authorList>
    </citation>
    <scope>NUCLEOTIDE SEQUENCE [LARGE SCALE GENOMIC DNA]</scope>
    <source>
        <strain evidence="7 11">UTICA-S4D12</strain>
    </source>
</reference>
<evidence type="ECO:0000313" key="10">
    <source>
        <dbReference type="Proteomes" id="UP000199519"/>
    </source>
</evidence>
<dbReference type="Proteomes" id="UP000198945">
    <property type="component" value="Unassembled WGS sequence"/>
</dbReference>
<reference evidence="5 9" key="1">
    <citation type="submission" date="2016-10" db="EMBL/GenBank/DDBJ databases">
        <authorList>
            <person name="de Groot N.N."/>
        </authorList>
    </citation>
    <scope>NUCLEOTIDE SEQUENCE [LARGE SCALE GENOMIC DNA]</scope>
    <source>
        <strain evidence="5 9">WG7</strain>
    </source>
</reference>
<dbReference type="GO" id="GO:0051301">
    <property type="term" value="P:cell division"/>
    <property type="evidence" value="ECO:0007669"/>
    <property type="project" value="UniProtKB-KW"/>
</dbReference>
<keyword evidence="7" id="KW-0131">Cell cycle</keyword>
<reference evidence="8 10" key="2">
    <citation type="submission" date="2016-10" db="EMBL/GenBank/DDBJ databases">
        <authorList>
            <person name="Varghese N."/>
            <person name="Submissions S."/>
        </authorList>
    </citation>
    <scope>NUCLEOTIDE SEQUENCE [LARGE SCALE GENOMIC DNA]</scope>
    <source>
        <strain evidence="3 12">WG10</strain>
        <strain evidence="4 10">WG2</strain>
        <strain evidence="6 8">WG5</strain>
    </source>
</reference>
<dbReference type="EMBL" id="FOHG01000003">
    <property type="protein sequence ID" value="SES69922.1"/>
    <property type="molecule type" value="Genomic_DNA"/>
</dbReference>
<dbReference type="EMBL" id="SOAA01000005">
    <property type="protein sequence ID" value="TDS33109.1"/>
    <property type="molecule type" value="Genomic_DNA"/>
</dbReference>
<evidence type="ECO:0000313" key="7">
    <source>
        <dbReference type="EMBL" id="TDS33109.1"/>
    </source>
</evidence>
<dbReference type="Proteomes" id="UP000198612">
    <property type="component" value="Unassembled WGS sequence"/>
</dbReference>
<dbReference type="Proteomes" id="UP000199519">
    <property type="component" value="Unassembled WGS sequence"/>
</dbReference>
<keyword evidence="2" id="KW-0472">Membrane</keyword>
<evidence type="ECO:0000313" key="12">
    <source>
        <dbReference type="Proteomes" id="UP000324896"/>
    </source>
</evidence>
<evidence type="ECO:0000256" key="2">
    <source>
        <dbReference type="SAM" id="Phobius"/>
    </source>
</evidence>
<organism evidence="3 12">
    <name type="scientific">Halanaerobium congolense</name>
    <dbReference type="NCBI Taxonomy" id="54121"/>
    <lineage>
        <taxon>Bacteria</taxon>
        <taxon>Bacillati</taxon>
        <taxon>Bacillota</taxon>
        <taxon>Clostridia</taxon>
        <taxon>Halanaerobiales</taxon>
        <taxon>Halanaerobiaceae</taxon>
        <taxon>Halanaerobium</taxon>
    </lineage>
</organism>
<name>A0A1G6HLF9_9FIRM</name>
<keyword evidence="1" id="KW-0175">Coiled coil</keyword>
<evidence type="ECO:0000313" key="6">
    <source>
        <dbReference type="EMBL" id="SES69922.1"/>
    </source>
</evidence>
<dbReference type="EMBL" id="FNEH01000001">
    <property type="protein sequence ID" value="SDI09656.1"/>
    <property type="molecule type" value="Genomic_DNA"/>
</dbReference>
<feature type="transmembrane region" description="Helical" evidence="2">
    <location>
        <begin position="31"/>
        <end position="51"/>
    </location>
</feature>
<accession>A0A1G6HLF9</accession>
<keyword evidence="2" id="KW-0812">Transmembrane</keyword>
<keyword evidence="7" id="KW-0132">Cell division</keyword>
<feature type="coiled-coil region" evidence="1">
    <location>
        <begin position="57"/>
        <end position="91"/>
    </location>
</feature>
<dbReference type="EMBL" id="FMYT01000001">
    <property type="protein sequence ID" value="SDB95024.1"/>
    <property type="molecule type" value="Genomic_DNA"/>
</dbReference>
<evidence type="ECO:0000313" key="3">
    <source>
        <dbReference type="EMBL" id="SDB95024.1"/>
    </source>
</evidence>
<evidence type="ECO:0000313" key="8">
    <source>
        <dbReference type="Proteomes" id="UP000198612"/>
    </source>
</evidence>
<evidence type="ECO:0000313" key="9">
    <source>
        <dbReference type="Proteomes" id="UP000198945"/>
    </source>
</evidence>
<keyword evidence="10" id="KW-1185">Reference proteome</keyword>
<gene>
    <name evidence="7" type="ORF">BY453_105118</name>
    <name evidence="3" type="ORF">SAMN04488597_10116</name>
    <name evidence="4" type="ORF">SAMN04488598_103157</name>
    <name evidence="6" type="ORF">SAMN04515652_103156</name>
    <name evidence="5" type="ORF">SAMN04515654_101258</name>
</gene>
<dbReference type="Proteomes" id="UP000295758">
    <property type="component" value="Unassembled WGS sequence"/>
</dbReference>
<keyword evidence="2" id="KW-1133">Transmembrane helix</keyword>
<proteinExistence type="predicted"/>
<dbReference type="EMBL" id="FNBJ01000003">
    <property type="protein sequence ID" value="SDE92113.1"/>
    <property type="molecule type" value="Genomic_DNA"/>
</dbReference>
<evidence type="ECO:0000313" key="11">
    <source>
        <dbReference type="Proteomes" id="UP000295758"/>
    </source>
</evidence>
<dbReference type="AlphaFoldDB" id="A0A1G6HLF9"/>
<evidence type="ECO:0000313" key="5">
    <source>
        <dbReference type="EMBL" id="SDI09656.1"/>
    </source>
</evidence>
<protein>
    <submittedName>
        <fullName evidence="7">Cell division protein FtsL</fullName>
    </submittedName>
    <submittedName>
        <fullName evidence="3">Septum formation initiator</fullName>
    </submittedName>
</protein>
<evidence type="ECO:0000313" key="4">
    <source>
        <dbReference type="EMBL" id="SDE92113.1"/>
    </source>
</evidence>
<sequence length="156" mass="18284">MYHSQNYANLDTQSDFLNESSYNFTNVKKQAFTIIYIFMLVFISVSILLYVSQVLNINKKSTKLLNLENKLETIQAKNERLEVKLASKTSLAEIENIAKHELNMVEAKTKETLVYNNQFRKKERYMADIPKEKFFLVQIYDKIIKEVVTVQAESLE</sequence>
<evidence type="ECO:0000256" key="1">
    <source>
        <dbReference type="SAM" id="Coils"/>
    </source>
</evidence>
<dbReference type="RefSeq" id="WP_089655966.1">
    <property type="nucleotide sequence ID" value="NZ_FMYT01000001.1"/>
</dbReference>
<dbReference type="Proteomes" id="UP000324896">
    <property type="component" value="Unassembled WGS sequence"/>
</dbReference>